<dbReference type="PANTHER" id="PTHR47957">
    <property type="entry name" value="ATP-DEPENDENT HELICASE HRQ1"/>
    <property type="match status" value="1"/>
</dbReference>
<dbReference type="InterPro" id="IPR027417">
    <property type="entry name" value="P-loop_NTPase"/>
</dbReference>
<evidence type="ECO:0000256" key="1">
    <source>
        <dbReference type="ARBA" id="ARBA00022741"/>
    </source>
</evidence>
<dbReference type="GO" id="GO:0005634">
    <property type="term" value="C:nucleus"/>
    <property type="evidence" value="ECO:0000318"/>
    <property type="project" value="GO_Central"/>
</dbReference>
<evidence type="ECO:0000256" key="2">
    <source>
        <dbReference type="ARBA" id="ARBA00022840"/>
    </source>
</evidence>
<keyword evidence="2" id="KW-0067">ATP-binding</keyword>
<evidence type="ECO:0000259" key="4">
    <source>
        <dbReference type="PROSITE" id="PS51192"/>
    </source>
</evidence>
<accession>U5DBI8</accession>
<evidence type="ECO:0000259" key="3">
    <source>
        <dbReference type="PROSITE" id="PS50053"/>
    </source>
</evidence>
<dbReference type="SUPFAM" id="SSF52540">
    <property type="entry name" value="P-loop containing nucleoside triphosphate hydrolases"/>
    <property type="match status" value="1"/>
</dbReference>
<evidence type="ECO:0000313" key="6">
    <source>
        <dbReference type="EMBL" id="ERN17773.1"/>
    </source>
</evidence>
<reference evidence="7" key="1">
    <citation type="journal article" date="2013" name="Science">
        <title>The Amborella genome and the evolution of flowering plants.</title>
        <authorList>
            <consortium name="Amborella Genome Project"/>
        </authorList>
    </citation>
    <scope>NUCLEOTIDE SEQUENCE [LARGE SCALE GENOMIC DNA]</scope>
</reference>
<protein>
    <submittedName>
        <fullName evidence="6">Uncharacterized protein</fullName>
    </submittedName>
</protein>
<dbReference type="CDD" id="cd17039">
    <property type="entry name" value="Ubl_ubiquitin_like"/>
    <property type="match status" value="1"/>
</dbReference>
<dbReference type="Gramene" id="ERN17773">
    <property type="protein sequence ID" value="ERN17773"/>
    <property type="gene ID" value="AMTR_s00047p00132160"/>
</dbReference>
<dbReference type="PROSITE" id="PS51192">
    <property type="entry name" value="HELICASE_ATP_BIND_1"/>
    <property type="match status" value="1"/>
</dbReference>
<dbReference type="SUPFAM" id="SSF54236">
    <property type="entry name" value="Ubiquitin-like"/>
    <property type="match status" value="1"/>
</dbReference>
<dbReference type="InterPro" id="IPR055227">
    <property type="entry name" value="HRQ1_WHD"/>
</dbReference>
<dbReference type="GO" id="GO:0005524">
    <property type="term" value="F:ATP binding"/>
    <property type="evidence" value="ECO:0007669"/>
    <property type="project" value="UniProtKB-KW"/>
</dbReference>
<dbReference type="GO" id="GO:0043138">
    <property type="term" value="F:3'-5' DNA helicase activity"/>
    <property type="evidence" value="ECO:0000318"/>
    <property type="project" value="GO_Central"/>
</dbReference>
<keyword evidence="1" id="KW-0547">Nucleotide-binding</keyword>
<dbReference type="GO" id="GO:0003676">
    <property type="term" value="F:nucleic acid binding"/>
    <property type="evidence" value="ECO:0007669"/>
    <property type="project" value="InterPro"/>
</dbReference>
<dbReference type="Pfam" id="PF00271">
    <property type="entry name" value="Helicase_C"/>
    <property type="match status" value="1"/>
</dbReference>
<keyword evidence="7" id="KW-1185">Reference proteome</keyword>
<evidence type="ECO:0000259" key="5">
    <source>
        <dbReference type="PROSITE" id="PS51194"/>
    </source>
</evidence>
<dbReference type="GO" id="GO:0036297">
    <property type="term" value="P:interstrand cross-link repair"/>
    <property type="evidence" value="ECO:0000318"/>
    <property type="project" value="GO_Central"/>
</dbReference>
<feature type="domain" description="Helicase ATP-binding" evidence="4">
    <location>
        <begin position="524"/>
        <end position="705"/>
    </location>
</feature>
<proteinExistence type="predicted"/>
<organism evidence="6 7">
    <name type="scientific">Amborella trichopoda</name>
    <dbReference type="NCBI Taxonomy" id="13333"/>
    <lineage>
        <taxon>Eukaryota</taxon>
        <taxon>Viridiplantae</taxon>
        <taxon>Streptophyta</taxon>
        <taxon>Embryophyta</taxon>
        <taxon>Tracheophyta</taxon>
        <taxon>Spermatophyta</taxon>
        <taxon>Magnoliopsida</taxon>
        <taxon>Amborellales</taxon>
        <taxon>Amborellaceae</taxon>
        <taxon>Amborella</taxon>
    </lineage>
</organism>
<dbReference type="SMART" id="SM00487">
    <property type="entry name" value="DEXDc"/>
    <property type="match status" value="1"/>
</dbReference>
<evidence type="ECO:0000313" key="7">
    <source>
        <dbReference type="Proteomes" id="UP000017836"/>
    </source>
</evidence>
<dbReference type="Pfam" id="PF22982">
    <property type="entry name" value="WHD_HRQ1"/>
    <property type="match status" value="1"/>
</dbReference>
<dbReference type="InterPro" id="IPR000626">
    <property type="entry name" value="Ubiquitin-like_dom"/>
</dbReference>
<dbReference type="CDD" id="cd17923">
    <property type="entry name" value="DEXHc_Hrq1-like"/>
    <property type="match status" value="1"/>
</dbReference>
<dbReference type="STRING" id="13333.U5DBI8"/>
<dbReference type="EMBL" id="KI392311">
    <property type="protein sequence ID" value="ERN17773.1"/>
    <property type="molecule type" value="Genomic_DNA"/>
</dbReference>
<dbReference type="PANTHER" id="PTHR47957:SF3">
    <property type="entry name" value="ATP-DEPENDENT HELICASE HRQ1"/>
    <property type="match status" value="1"/>
</dbReference>
<dbReference type="InterPro" id="IPR011545">
    <property type="entry name" value="DEAD/DEAH_box_helicase_dom"/>
</dbReference>
<dbReference type="PROSITE" id="PS50053">
    <property type="entry name" value="UBIQUITIN_2"/>
    <property type="match status" value="1"/>
</dbReference>
<feature type="domain" description="Helicase C-terminal" evidence="5">
    <location>
        <begin position="761"/>
        <end position="926"/>
    </location>
</feature>
<dbReference type="Gene3D" id="3.40.50.300">
    <property type="entry name" value="P-loop containing nucleotide triphosphate hydrolases"/>
    <property type="match status" value="2"/>
</dbReference>
<dbReference type="HOGENOM" id="CLU_000809_3_1_1"/>
<dbReference type="InterPro" id="IPR014001">
    <property type="entry name" value="Helicase_ATP-bd"/>
</dbReference>
<dbReference type="InterPro" id="IPR029071">
    <property type="entry name" value="Ubiquitin-like_domsf"/>
</dbReference>
<sequence>MADSLRNVNVRSLDGHTVNVSISHSSTVEDLKTLLKECFSPAKNSHDFHLFCRGTKLNPRSQITDHDIESDNFLVLVPFVKKKRCVDEVSPRIIHGDYVKVPKSHRNQVHNASSSGPNISSNSSSNAIDLDLLGVSPSQQIPHVDKSIKATFTSFAEAAWSDIMQDLSSLPKTLDDENSRSTIDEMNNLKRESDLLFNLFSHMEKNSCTTTCSYVIEVFDNVGLESLCHILYSVNCLSGERSKKCLVLQELCGWTSVEVPNGDLMPCAKKRKQCWCPSWLRKLLKCFTFLNIICSSLRLNYEVVTWSMVKGVLQQVQGFGFEEVGLDDFEHLSILSSKVVVFGGRGNRLNELDITIDVIDSSRRAKAGKQLSIQDLVNSIKKRQKTFERDLSIAINYFKQQKEIRGDGTRLLFSLENLLKSVKEMSYDPQNTIKGNLSTRARSMASGLMKVQSRCLETNPLIPVDMVGHLTRGLGSQGQVVHLEEIHPRTAVHVEIPDNLLPSTKAALERMGISRLYIHQEESIRFSLAGENVVVATSTASGKSLCYNVPVLEELSRNLQLCALYIFPTKALAQDQLRALLEMTGGLDVGFHIGVYDGDTSPGHRKWLRDNARLLITNPDMLHISILPFHGQFQRILSNLRFVIIDEAHAYKGTFGNHTSLILRRLCRICSHVYGSAPSFILCTATAANPREHAMELANLQTLKLVQNDGSPCGPKLFLLWNPPFNYKNLSLKSEAMICPSSPIDGKSEDINVFIKRSSPILETSYLFAEMVQHGLRCIAFCKTRKLSELVLSYTREILQETAPHLVDLVCVYRAGYTAQDRRSIESDFFGGKLQGVAATNALELGIDVGHIDATLHLGFPGSVASLWQQAGRSGRRERASLSIYIAFEGPLDQYFMKFPQKLFGRPIEHIQVDVHNKQVLEQQVVCAAAEHPVSLEYDEQFFGSGLHNAIVTIQNKGYLACDPSSNFADKLWSYIGHEKNPPQGVSIRAVETEKYRVINQKTNETIEEIEESRAFFQVYEGAVYLLQGKTYLVKDLDLATKTALCQEADLKYYTKTRDYTEIHVVGGDLAYPAKASAVQFHNTTAQVNICKVTTRWFGFYKIWRGSNRVFDAVDLSLPDFSYESQVCKQYNVFKSCIFI</sequence>
<dbReference type="Proteomes" id="UP000017836">
    <property type="component" value="Unassembled WGS sequence"/>
</dbReference>
<dbReference type="Pfam" id="PF00270">
    <property type="entry name" value="DEAD"/>
    <property type="match status" value="1"/>
</dbReference>
<dbReference type="OMA" id="QVDAHNP"/>
<dbReference type="Gene3D" id="3.10.20.90">
    <property type="entry name" value="Phosphatidylinositol 3-kinase Catalytic Subunit, Chain A, domain 1"/>
    <property type="match status" value="1"/>
</dbReference>
<dbReference type="InterPro" id="IPR001650">
    <property type="entry name" value="Helicase_C-like"/>
</dbReference>
<dbReference type="eggNOG" id="KOG4150">
    <property type="taxonomic scope" value="Eukaryota"/>
</dbReference>
<name>U5DBI8_AMBTC</name>
<dbReference type="AlphaFoldDB" id="U5DBI8"/>
<dbReference type="PROSITE" id="PS51194">
    <property type="entry name" value="HELICASE_CTER"/>
    <property type="match status" value="1"/>
</dbReference>
<feature type="domain" description="Ubiquitin-like" evidence="3">
    <location>
        <begin position="6"/>
        <end position="77"/>
    </location>
</feature>
<dbReference type="GO" id="GO:0006289">
    <property type="term" value="P:nucleotide-excision repair"/>
    <property type="evidence" value="ECO:0000318"/>
    <property type="project" value="GO_Central"/>
</dbReference>
<dbReference type="SMART" id="SM00490">
    <property type="entry name" value="HELICc"/>
    <property type="match status" value="1"/>
</dbReference>
<gene>
    <name evidence="6" type="ORF">AMTR_s00047p00132160</name>
</gene>
<dbReference type="CDD" id="cd18797">
    <property type="entry name" value="SF2_C_Hrq"/>
    <property type="match status" value="1"/>
</dbReference>